<dbReference type="PANTHER" id="PTHR24404">
    <property type="entry name" value="ZINC FINGER PROTEIN"/>
    <property type="match status" value="1"/>
</dbReference>
<dbReference type="PROSITE" id="PS50157">
    <property type="entry name" value="ZINC_FINGER_C2H2_2"/>
    <property type="match status" value="2"/>
</dbReference>
<dbReference type="AlphaFoldDB" id="A0A016UYC6"/>
<dbReference type="PANTHER" id="PTHR24404:SF106">
    <property type="entry name" value="C2H2-TYPE DOMAIN-CONTAINING PROTEIN"/>
    <property type="match status" value="1"/>
</dbReference>
<keyword evidence="7" id="KW-0539">Nucleus</keyword>
<reference evidence="12" key="1">
    <citation type="journal article" date="2015" name="Nat. Genet.">
        <title>The genome and transcriptome of the zoonotic hookworm Ancylostoma ceylanicum identify infection-specific gene families.</title>
        <authorList>
            <person name="Schwarz E.M."/>
            <person name="Hu Y."/>
            <person name="Antoshechkin I."/>
            <person name="Miller M.M."/>
            <person name="Sternberg P.W."/>
            <person name="Aroian R.V."/>
        </authorList>
    </citation>
    <scope>NUCLEOTIDE SEQUENCE</scope>
    <source>
        <strain evidence="12">HY135</strain>
    </source>
</reference>
<comment type="subcellular location">
    <subcellularLocation>
        <location evidence="1">Nucleus</location>
    </subcellularLocation>
</comment>
<accession>A0A016UYC6</accession>
<organism evidence="11 12">
    <name type="scientific">Ancylostoma ceylanicum</name>
    <dbReference type="NCBI Taxonomy" id="53326"/>
    <lineage>
        <taxon>Eukaryota</taxon>
        <taxon>Metazoa</taxon>
        <taxon>Ecdysozoa</taxon>
        <taxon>Nematoda</taxon>
        <taxon>Chromadorea</taxon>
        <taxon>Rhabditida</taxon>
        <taxon>Rhabditina</taxon>
        <taxon>Rhabditomorpha</taxon>
        <taxon>Strongyloidea</taxon>
        <taxon>Ancylostomatidae</taxon>
        <taxon>Ancylostomatinae</taxon>
        <taxon>Ancylostoma</taxon>
    </lineage>
</organism>
<dbReference type="GO" id="GO:0008270">
    <property type="term" value="F:zinc ion binding"/>
    <property type="evidence" value="ECO:0007669"/>
    <property type="project" value="UniProtKB-KW"/>
</dbReference>
<evidence type="ECO:0000256" key="3">
    <source>
        <dbReference type="ARBA" id="ARBA00022737"/>
    </source>
</evidence>
<evidence type="ECO:0000259" key="10">
    <source>
        <dbReference type="PROSITE" id="PS50157"/>
    </source>
</evidence>
<dbReference type="OrthoDB" id="5826032at2759"/>
<feature type="compositionally biased region" description="Polar residues" evidence="9">
    <location>
        <begin position="345"/>
        <end position="362"/>
    </location>
</feature>
<dbReference type="InterPro" id="IPR013087">
    <property type="entry name" value="Znf_C2H2_type"/>
</dbReference>
<evidence type="ECO:0000256" key="2">
    <source>
        <dbReference type="ARBA" id="ARBA00022723"/>
    </source>
</evidence>
<keyword evidence="6" id="KW-0238">DNA-binding</keyword>
<evidence type="ECO:0000256" key="8">
    <source>
        <dbReference type="PROSITE-ProRule" id="PRU00042"/>
    </source>
</evidence>
<evidence type="ECO:0000256" key="5">
    <source>
        <dbReference type="ARBA" id="ARBA00022833"/>
    </source>
</evidence>
<dbReference type="PROSITE" id="PS00028">
    <property type="entry name" value="ZINC_FINGER_C2H2_1"/>
    <property type="match status" value="2"/>
</dbReference>
<feature type="domain" description="C2H2-type" evidence="10">
    <location>
        <begin position="43"/>
        <end position="71"/>
    </location>
</feature>
<evidence type="ECO:0000256" key="7">
    <source>
        <dbReference type="ARBA" id="ARBA00023242"/>
    </source>
</evidence>
<feature type="region of interest" description="Disordered" evidence="9">
    <location>
        <begin position="408"/>
        <end position="433"/>
    </location>
</feature>
<dbReference type="GO" id="GO:0000978">
    <property type="term" value="F:RNA polymerase II cis-regulatory region sequence-specific DNA binding"/>
    <property type="evidence" value="ECO:0007669"/>
    <property type="project" value="TreeGrafter"/>
</dbReference>
<feature type="region of interest" description="Disordered" evidence="9">
    <location>
        <begin position="273"/>
        <end position="292"/>
    </location>
</feature>
<evidence type="ECO:0000256" key="4">
    <source>
        <dbReference type="ARBA" id="ARBA00022771"/>
    </source>
</evidence>
<dbReference type="GO" id="GO:0006357">
    <property type="term" value="P:regulation of transcription by RNA polymerase II"/>
    <property type="evidence" value="ECO:0007669"/>
    <property type="project" value="TreeGrafter"/>
</dbReference>
<feature type="region of interest" description="Disordered" evidence="9">
    <location>
        <begin position="338"/>
        <end position="365"/>
    </location>
</feature>
<dbReference type="Proteomes" id="UP000024635">
    <property type="component" value="Unassembled WGS sequence"/>
</dbReference>
<dbReference type="EMBL" id="JARK01001359">
    <property type="protein sequence ID" value="EYC20006.1"/>
    <property type="molecule type" value="Genomic_DNA"/>
</dbReference>
<dbReference type="InterPro" id="IPR036236">
    <property type="entry name" value="Znf_C2H2_sf"/>
</dbReference>
<keyword evidence="2" id="KW-0479">Metal-binding</keyword>
<dbReference type="STRING" id="53326.A0A016UYC6"/>
<evidence type="ECO:0000256" key="6">
    <source>
        <dbReference type="ARBA" id="ARBA00023125"/>
    </source>
</evidence>
<keyword evidence="4 8" id="KW-0863">Zinc-finger</keyword>
<dbReference type="SUPFAM" id="SSF57667">
    <property type="entry name" value="beta-beta-alpha zinc fingers"/>
    <property type="match status" value="2"/>
</dbReference>
<sequence length="490" mass="54259">MPYRAELKRPDLKGQFPCSVCGKIFCHSSSLSRHRMQAHFKSYTCTQCNQEISSNETLRSHMFRIHSISRMFMCRCCNWAFPDKTSLHIHMQSMLRNGTPGEVAILARSSTEGMNVPSELPTPITENFFISDGPGHSLDDSPQGSPSYSTESLLKHQFLNHNNNTGNSNNNNNAKTANNNAGINSIFPTIMKTENLLATMKKGNLLPAMDLTALSSNQWLSAWLANNPFAPNLGASQQAGSPASGEASFEVRHSELSEEVDYDALEIKMEDDDPHEEDINHDPSPTSVIVDPCCLSTRKGEDARGSQKRKATRPQQVTDAVSIEVDDKCEPPCKLALNNKELEQPSPTVSDSHTSGTSSQAGDTPAKCFDCQVVKEKLNASQSKMLEYEQKINHLEAKIVELQRSASERNHNNNQSEGFHAEGNSDQQQVVVTPQKRKRYKEYLREVSSSLILVERVASQGRKRVRLSCVSDAASPLLHHMDARASSASI</sequence>
<evidence type="ECO:0000256" key="9">
    <source>
        <dbReference type="SAM" id="MobiDB-lite"/>
    </source>
</evidence>
<name>A0A016UYC6_9BILA</name>
<dbReference type="Gene3D" id="3.30.160.60">
    <property type="entry name" value="Classic Zinc Finger"/>
    <property type="match status" value="1"/>
</dbReference>
<dbReference type="GO" id="GO:0005634">
    <property type="term" value="C:nucleus"/>
    <property type="evidence" value="ECO:0007669"/>
    <property type="project" value="UniProtKB-SubCell"/>
</dbReference>
<dbReference type="Pfam" id="PF00096">
    <property type="entry name" value="zf-C2H2"/>
    <property type="match status" value="1"/>
</dbReference>
<evidence type="ECO:0000256" key="1">
    <source>
        <dbReference type="ARBA" id="ARBA00004123"/>
    </source>
</evidence>
<dbReference type="GO" id="GO:0003700">
    <property type="term" value="F:DNA-binding transcription factor activity"/>
    <property type="evidence" value="ECO:0007669"/>
    <property type="project" value="TreeGrafter"/>
</dbReference>
<dbReference type="InterPro" id="IPR050589">
    <property type="entry name" value="Ikaros_C2H2-ZF"/>
</dbReference>
<keyword evidence="12" id="KW-1185">Reference proteome</keyword>
<gene>
    <name evidence="11" type="primary">Acey_s0023.g822</name>
    <name evidence="11" type="ORF">Y032_0023g822</name>
</gene>
<comment type="caution">
    <text evidence="11">The sequence shown here is derived from an EMBL/GenBank/DDBJ whole genome shotgun (WGS) entry which is preliminary data.</text>
</comment>
<proteinExistence type="predicted"/>
<feature type="region of interest" description="Disordered" evidence="9">
    <location>
        <begin position="298"/>
        <end position="319"/>
    </location>
</feature>
<evidence type="ECO:0000313" key="12">
    <source>
        <dbReference type="Proteomes" id="UP000024635"/>
    </source>
</evidence>
<protein>
    <recommendedName>
        <fullName evidence="10">C2H2-type domain-containing protein</fullName>
    </recommendedName>
</protein>
<feature type="domain" description="C2H2-type" evidence="10">
    <location>
        <begin position="16"/>
        <end position="44"/>
    </location>
</feature>
<keyword evidence="5" id="KW-0862">Zinc</keyword>
<evidence type="ECO:0000313" key="11">
    <source>
        <dbReference type="EMBL" id="EYC20006.1"/>
    </source>
</evidence>
<dbReference type="SMART" id="SM00355">
    <property type="entry name" value="ZnF_C2H2"/>
    <property type="match status" value="3"/>
</dbReference>
<keyword evidence="3" id="KW-0677">Repeat</keyword>